<reference evidence="1 2" key="1">
    <citation type="journal article" date="2021" name="Genome Biol.">
        <title>AFLAP: assembly-free linkage analysis pipeline using k-mers from genome sequencing data.</title>
        <authorList>
            <person name="Fletcher K."/>
            <person name="Zhang L."/>
            <person name="Gil J."/>
            <person name="Han R."/>
            <person name="Cavanaugh K."/>
            <person name="Michelmore R."/>
        </authorList>
    </citation>
    <scope>NUCLEOTIDE SEQUENCE [LARGE SCALE GENOMIC DNA]</scope>
    <source>
        <strain evidence="1 2">SF5</strain>
    </source>
</reference>
<dbReference type="Proteomes" id="UP000294530">
    <property type="component" value="Unassembled WGS sequence"/>
</dbReference>
<dbReference type="KEGG" id="blac:94348265"/>
<dbReference type="OrthoDB" id="74640at2759"/>
<comment type="caution">
    <text evidence="1">The sequence shown here is derived from an EMBL/GenBank/DDBJ whole genome shotgun (WGS) entry which is preliminary data.</text>
</comment>
<dbReference type="RefSeq" id="XP_067817813.1">
    <property type="nucleotide sequence ID" value="XM_067962594.1"/>
</dbReference>
<gene>
    <name evidence="1" type="ORF">CCR75_004508</name>
</gene>
<protein>
    <submittedName>
        <fullName evidence="1">Uncharacterized protein</fullName>
    </submittedName>
</protein>
<organism evidence="1 2">
    <name type="scientific">Bremia lactucae</name>
    <name type="common">Lettuce downy mildew</name>
    <dbReference type="NCBI Taxonomy" id="4779"/>
    <lineage>
        <taxon>Eukaryota</taxon>
        <taxon>Sar</taxon>
        <taxon>Stramenopiles</taxon>
        <taxon>Oomycota</taxon>
        <taxon>Peronosporomycetes</taxon>
        <taxon>Peronosporales</taxon>
        <taxon>Peronosporaceae</taxon>
        <taxon>Bremia</taxon>
    </lineage>
</organism>
<name>A0A976FKQ3_BRELC</name>
<dbReference type="GeneID" id="94348265"/>
<evidence type="ECO:0000313" key="2">
    <source>
        <dbReference type="Proteomes" id="UP000294530"/>
    </source>
</evidence>
<sequence>MDIVSQDVLLLEKTRKAKDEAIRSLNNEQMTPLIRLDAALLDEILMRLRRKAQRLHEDKWMYEDVQI</sequence>
<proteinExistence type="predicted"/>
<keyword evidence="2" id="KW-1185">Reference proteome</keyword>
<accession>A0A976FKQ3</accession>
<dbReference type="EMBL" id="SHOA02000003">
    <property type="protein sequence ID" value="TDH68314.1"/>
    <property type="molecule type" value="Genomic_DNA"/>
</dbReference>
<dbReference type="AlphaFoldDB" id="A0A976FKQ3"/>
<evidence type="ECO:0000313" key="1">
    <source>
        <dbReference type="EMBL" id="TDH68314.1"/>
    </source>
</evidence>